<dbReference type="AlphaFoldDB" id="A0A9K3LAF5"/>
<accession>A0A9K3LAF5</accession>
<evidence type="ECO:0000256" key="1">
    <source>
        <dbReference type="SAM" id="MobiDB-lite"/>
    </source>
</evidence>
<feature type="compositionally biased region" description="Polar residues" evidence="1">
    <location>
        <begin position="1"/>
        <end position="25"/>
    </location>
</feature>
<evidence type="ECO:0000256" key="2">
    <source>
        <dbReference type="SAM" id="Phobius"/>
    </source>
</evidence>
<reference evidence="3" key="2">
    <citation type="submission" date="2021-04" db="EMBL/GenBank/DDBJ databases">
        <authorList>
            <person name="Podell S."/>
        </authorList>
    </citation>
    <scope>NUCLEOTIDE SEQUENCE</scope>
    <source>
        <strain evidence="3">Hildebrandi</strain>
    </source>
</reference>
<reference evidence="3" key="1">
    <citation type="journal article" date="2021" name="Sci. Rep.">
        <title>Diploid genomic architecture of Nitzschia inconspicua, an elite biomass production diatom.</title>
        <authorList>
            <person name="Oliver A."/>
            <person name="Podell S."/>
            <person name="Pinowska A."/>
            <person name="Traller J.C."/>
            <person name="Smith S.R."/>
            <person name="McClure R."/>
            <person name="Beliaev A."/>
            <person name="Bohutskyi P."/>
            <person name="Hill E.A."/>
            <person name="Rabines A."/>
            <person name="Zheng H."/>
            <person name="Allen L.Z."/>
            <person name="Kuo A."/>
            <person name="Grigoriev I.V."/>
            <person name="Allen A.E."/>
            <person name="Hazlebeck D."/>
            <person name="Allen E.E."/>
        </authorList>
    </citation>
    <scope>NUCLEOTIDE SEQUENCE</scope>
    <source>
        <strain evidence="3">Hildebrandi</strain>
    </source>
</reference>
<feature type="compositionally biased region" description="Low complexity" evidence="1">
    <location>
        <begin position="34"/>
        <end position="47"/>
    </location>
</feature>
<dbReference type="Proteomes" id="UP000693970">
    <property type="component" value="Unassembled WGS sequence"/>
</dbReference>
<keyword evidence="2" id="KW-0812">Transmembrane</keyword>
<protein>
    <submittedName>
        <fullName evidence="3">Uncharacterized protein</fullName>
    </submittedName>
</protein>
<sequence>MPTWPHKNNQQQQRQCRSLTTTSKQDNPEKNGDSSSSSSNNTNNNNNDTHPDHGSDTATTTSSNNNSIRIQELVDTTVKSVRPIVESAEVNLKKAADVVRLQDLGTLYGIVLLVFLIVTTPFVARRMRGSDGNNEPDVNPEDPVMDLVKMFREEFLAKQFGGEDGNSASAAMGLDRIVADLLKSPQVQDAVSDLVAYVIASTQFKTACNVLLKELLKDLLDDPDTLKQVVHLLQHAIVDDKIKEAAIQLVTEVFGDDRVLDELVTLVQRLGMEQQVQQATQALLVESAHNALNDPEILDHSMEFATDVVGDDVVQQTAGEALYNTLSYAIRPTLSVLLTFLGIGLIALSVSAFRSANADAGESADQAFFKTLEELTTRLFKLLCLPYDFVIACKDAMTSILLFPFRLFSKTFTKTRDAVQTLVDCIHTWLLWLFNLPGDFFATLYARSMDLSYHVGSQLWDTFETVQRSVAQSAMVVFFRKTTQQFSEVAYRTKIRWIVLNKQVSNMAIAIEEFGNRCIDAIRYAVDNSLPAWKEHWYTVNQTVTNGWTSTQAWTRNVHGGIHRGYHTANRSLAQWSIAIETFLDNIATSIRSFKSKKE</sequence>
<feature type="region of interest" description="Disordered" evidence="1">
    <location>
        <begin position="1"/>
        <end position="68"/>
    </location>
</feature>
<evidence type="ECO:0000313" key="3">
    <source>
        <dbReference type="EMBL" id="KAG7357786.1"/>
    </source>
</evidence>
<dbReference type="OrthoDB" id="47461at2759"/>
<dbReference type="PANTHER" id="PTHR37935:SF1">
    <property type="entry name" value="CHROMOSOME UNDETERMINED SCAFFOLD_14, WHOLE GENOME SHOTGUN SEQUENCE"/>
    <property type="match status" value="1"/>
</dbReference>
<comment type="caution">
    <text evidence="3">The sequence shown here is derived from an EMBL/GenBank/DDBJ whole genome shotgun (WGS) entry which is preliminary data.</text>
</comment>
<dbReference type="PANTHER" id="PTHR37935">
    <property type="entry name" value="CHROMOSOME UNDETERMINED SCAFFOLD_14, WHOLE GENOME SHOTGUN SEQUENCE"/>
    <property type="match status" value="1"/>
</dbReference>
<evidence type="ECO:0000313" key="4">
    <source>
        <dbReference type="Proteomes" id="UP000693970"/>
    </source>
</evidence>
<keyword evidence="4" id="KW-1185">Reference proteome</keyword>
<dbReference type="EMBL" id="JAGRRH010000014">
    <property type="protein sequence ID" value="KAG7357786.1"/>
    <property type="molecule type" value="Genomic_DNA"/>
</dbReference>
<organism evidence="3 4">
    <name type="scientific">Nitzschia inconspicua</name>
    <dbReference type="NCBI Taxonomy" id="303405"/>
    <lineage>
        <taxon>Eukaryota</taxon>
        <taxon>Sar</taxon>
        <taxon>Stramenopiles</taxon>
        <taxon>Ochrophyta</taxon>
        <taxon>Bacillariophyta</taxon>
        <taxon>Bacillariophyceae</taxon>
        <taxon>Bacillariophycidae</taxon>
        <taxon>Bacillariales</taxon>
        <taxon>Bacillariaceae</taxon>
        <taxon>Nitzschia</taxon>
    </lineage>
</organism>
<keyword evidence="2" id="KW-1133">Transmembrane helix</keyword>
<name>A0A9K3LAF5_9STRA</name>
<keyword evidence="2" id="KW-0472">Membrane</keyword>
<gene>
    <name evidence="3" type="ORF">IV203_014373</name>
</gene>
<feature type="transmembrane region" description="Helical" evidence="2">
    <location>
        <begin position="106"/>
        <end position="124"/>
    </location>
</feature>
<proteinExistence type="predicted"/>